<feature type="compositionally biased region" description="Pro residues" evidence="2">
    <location>
        <begin position="107"/>
        <end position="120"/>
    </location>
</feature>
<protein>
    <recommendedName>
        <fullName evidence="5">Sortase family protein</fullName>
    </recommendedName>
</protein>
<name>A0A8J3QNV6_9ACTN</name>
<dbReference type="AlphaFoldDB" id="A0A8J3QNV6"/>
<feature type="region of interest" description="Disordered" evidence="2">
    <location>
        <begin position="40"/>
        <end position="128"/>
    </location>
</feature>
<dbReference type="SUPFAM" id="SSF63817">
    <property type="entry name" value="Sortase"/>
    <property type="match status" value="1"/>
</dbReference>
<evidence type="ECO:0000256" key="2">
    <source>
        <dbReference type="SAM" id="MobiDB-lite"/>
    </source>
</evidence>
<evidence type="ECO:0000313" key="4">
    <source>
        <dbReference type="Proteomes" id="UP000642748"/>
    </source>
</evidence>
<evidence type="ECO:0000256" key="1">
    <source>
        <dbReference type="ARBA" id="ARBA00022801"/>
    </source>
</evidence>
<dbReference type="InterPro" id="IPR023365">
    <property type="entry name" value="Sortase_dom-sf"/>
</dbReference>
<organism evidence="3 4">
    <name type="scientific">Rugosimonospora africana</name>
    <dbReference type="NCBI Taxonomy" id="556532"/>
    <lineage>
        <taxon>Bacteria</taxon>
        <taxon>Bacillati</taxon>
        <taxon>Actinomycetota</taxon>
        <taxon>Actinomycetes</taxon>
        <taxon>Micromonosporales</taxon>
        <taxon>Micromonosporaceae</taxon>
        <taxon>Rugosimonospora</taxon>
    </lineage>
</organism>
<evidence type="ECO:0008006" key="5">
    <source>
        <dbReference type="Google" id="ProtNLM"/>
    </source>
</evidence>
<comment type="caution">
    <text evidence="3">The sequence shown here is derived from an EMBL/GenBank/DDBJ whole genome shotgun (WGS) entry which is preliminary data.</text>
</comment>
<reference evidence="3" key="1">
    <citation type="submission" date="2021-01" db="EMBL/GenBank/DDBJ databases">
        <title>Whole genome shotgun sequence of Rugosimonospora africana NBRC 104875.</title>
        <authorList>
            <person name="Komaki H."/>
            <person name="Tamura T."/>
        </authorList>
    </citation>
    <scope>NUCLEOTIDE SEQUENCE</scope>
    <source>
        <strain evidence="3">NBRC 104875</strain>
    </source>
</reference>
<accession>A0A8J3QNV6</accession>
<proteinExistence type="predicted"/>
<dbReference type="Proteomes" id="UP000642748">
    <property type="component" value="Unassembled WGS sequence"/>
</dbReference>
<gene>
    <name evidence="3" type="ORF">Raf01_28120</name>
</gene>
<dbReference type="Gene3D" id="2.40.260.10">
    <property type="entry name" value="Sortase"/>
    <property type="match status" value="1"/>
</dbReference>
<dbReference type="InterPro" id="IPR005754">
    <property type="entry name" value="Sortase"/>
</dbReference>
<dbReference type="CDD" id="cd05829">
    <property type="entry name" value="Sortase_F"/>
    <property type="match status" value="1"/>
</dbReference>
<keyword evidence="1" id="KW-0378">Hydrolase</keyword>
<dbReference type="RefSeq" id="WP_239133594.1">
    <property type="nucleotide sequence ID" value="NZ_BONZ01000027.1"/>
</dbReference>
<dbReference type="Pfam" id="PF04203">
    <property type="entry name" value="Sortase"/>
    <property type="match status" value="1"/>
</dbReference>
<feature type="compositionally biased region" description="Low complexity" evidence="2">
    <location>
        <begin position="55"/>
        <end position="75"/>
    </location>
</feature>
<dbReference type="EMBL" id="BONZ01000027">
    <property type="protein sequence ID" value="GIH14640.1"/>
    <property type="molecule type" value="Genomic_DNA"/>
</dbReference>
<dbReference type="InterPro" id="IPR042001">
    <property type="entry name" value="Sortase_F"/>
</dbReference>
<evidence type="ECO:0000313" key="3">
    <source>
        <dbReference type="EMBL" id="GIH14640.1"/>
    </source>
</evidence>
<dbReference type="GO" id="GO:0016787">
    <property type="term" value="F:hydrolase activity"/>
    <property type="evidence" value="ECO:0007669"/>
    <property type="project" value="UniProtKB-KW"/>
</dbReference>
<dbReference type="NCBIfam" id="NF033748">
    <property type="entry name" value="class_F_sortase"/>
    <property type="match status" value="1"/>
</dbReference>
<sequence>MDRRATDRRASRLRDHPVSAALVAALGIALLVSLPAGPQTTGAAPATGPDDRGQCPPGARSSSACAPPAPHGGCAFPSRPGSGCAARDTLPRAAGPDGADPASGPSGAPPDDGPAGPPPTGGARPGVLPTAVAAGLPATSAPERLRIPGIGVDAPLETLHLLPDGSLAAPRAWGDAGWYADGTRPGDIGPAVIAGHIDSTRGPAVFFRLDDLRVGALIEVERAGQWLSFRAVSVAEYPKNAFPSAKVYGPTPDAQLRLITCGGGFDRRRGSYRDNIVVFAVGA</sequence>
<keyword evidence="4" id="KW-1185">Reference proteome</keyword>
<feature type="compositionally biased region" description="Low complexity" evidence="2">
    <location>
        <begin position="91"/>
        <end position="106"/>
    </location>
</feature>